<keyword evidence="1" id="KW-0326">Glycosidase</keyword>
<feature type="domain" description="F5/8 type C" evidence="2">
    <location>
        <begin position="1"/>
        <end position="144"/>
    </location>
</feature>
<dbReference type="InterPro" id="IPR000421">
    <property type="entry name" value="FA58C"/>
</dbReference>
<sequence length="338" mass="36489">MGKNLALNADITASSYVDPYEPGRAVNGIVSDPTSRWLCAALPGWLRLDLNKSCWIGEWTVKSISGYAGWPADYRMTSFSLERSIDGTNWITVDSVTSNTYNVCTRVLASPVYARYFRLFVPNNGGLQANKSAASVMELELVETEVDVLTSLVIKDKEEHTALLTPAFHPDTLSYTSNVGYDSDCITVIPVASKTTAAITVNGQELIGGKASVAMTSGLNNVEIKVTSAVGYTVTYMVTVTRASSPYLASVTMTGFRIPGFSKTTYSYNLTTRNLASTKVTPTPEDQEAVVIISLNGTTFNSGQAISLIKGLNPIKIVVASKTGFDSRTYIFNINKTS</sequence>
<dbReference type="SUPFAM" id="SSF49785">
    <property type="entry name" value="Galactose-binding domain-like"/>
    <property type="match status" value="1"/>
</dbReference>
<evidence type="ECO:0000313" key="4">
    <source>
        <dbReference type="Proteomes" id="UP000237749"/>
    </source>
</evidence>
<keyword evidence="4" id="KW-1185">Reference proteome</keyword>
<reference evidence="3 4" key="1">
    <citation type="submission" date="2018-02" db="EMBL/GenBank/DDBJ databases">
        <title>Genomic Encyclopedia of Archaeal and Bacterial Type Strains, Phase II (KMG-II): from individual species to whole genera.</title>
        <authorList>
            <person name="Goeker M."/>
        </authorList>
    </citation>
    <scope>NUCLEOTIDE SEQUENCE [LARGE SCALE GENOMIC DNA]</scope>
    <source>
        <strain evidence="3 4">DSM 3808</strain>
    </source>
</reference>
<dbReference type="Proteomes" id="UP000237749">
    <property type="component" value="Unassembled WGS sequence"/>
</dbReference>
<gene>
    <name evidence="3" type="ORF">BXY41_101617</name>
</gene>
<dbReference type="EMBL" id="PTJA01000001">
    <property type="protein sequence ID" value="PPK83553.1"/>
    <property type="molecule type" value="Genomic_DNA"/>
</dbReference>
<dbReference type="InterPro" id="IPR025883">
    <property type="entry name" value="Cadherin-like_domain"/>
</dbReference>
<accession>A0A2S6HZH6</accession>
<dbReference type="RefSeq" id="WP_104434468.1">
    <property type="nucleotide sequence ID" value="NZ_PTJA01000001.1"/>
</dbReference>
<evidence type="ECO:0000256" key="1">
    <source>
        <dbReference type="ARBA" id="ARBA00023295"/>
    </source>
</evidence>
<organism evidence="3 4">
    <name type="scientific">Lacrimispora xylanisolvens</name>
    <dbReference type="NCBI Taxonomy" id="384636"/>
    <lineage>
        <taxon>Bacteria</taxon>
        <taxon>Bacillati</taxon>
        <taxon>Bacillota</taxon>
        <taxon>Clostridia</taxon>
        <taxon>Lachnospirales</taxon>
        <taxon>Lachnospiraceae</taxon>
        <taxon>Lacrimispora</taxon>
    </lineage>
</organism>
<dbReference type="OrthoDB" id="9813840at2"/>
<dbReference type="GO" id="GO:0016798">
    <property type="term" value="F:hydrolase activity, acting on glycosyl bonds"/>
    <property type="evidence" value="ECO:0007669"/>
    <property type="project" value="UniProtKB-KW"/>
</dbReference>
<dbReference type="InterPro" id="IPR008979">
    <property type="entry name" value="Galactose-bd-like_sf"/>
</dbReference>
<comment type="caution">
    <text evidence="3">The sequence shown here is derived from an EMBL/GenBank/DDBJ whole genome shotgun (WGS) entry which is preliminary data.</text>
</comment>
<dbReference type="AlphaFoldDB" id="A0A2S6HZH6"/>
<dbReference type="Pfam" id="PF12733">
    <property type="entry name" value="Cadherin-like"/>
    <property type="match status" value="2"/>
</dbReference>
<name>A0A2S6HZH6_9FIRM</name>
<keyword evidence="1" id="KW-0378">Hydrolase</keyword>
<dbReference type="PROSITE" id="PS50022">
    <property type="entry name" value="FA58C_3"/>
    <property type="match status" value="1"/>
</dbReference>
<dbReference type="Pfam" id="PF00754">
    <property type="entry name" value="F5_F8_type_C"/>
    <property type="match status" value="1"/>
</dbReference>
<evidence type="ECO:0000259" key="2">
    <source>
        <dbReference type="PROSITE" id="PS50022"/>
    </source>
</evidence>
<evidence type="ECO:0000313" key="3">
    <source>
        <dbReference type="EMBL" id="PPK83553.1"/>
    </source>
</evidence>
<protein>
    <submittedName>
        <fullName evidence="3">Cadherin-like protein</fullName>
    </submittedName>
</protein>
<dbReference type="Gene3D" id="2.60.120.260">
    <property type="entry name" value="Galactose-binding domain-like"/>
    <property type="match status" value="1"/>
</dbReference>
<proteinExistence type="predicted"/>